<dbReference type="Gene3D" id="1.10.3230.30">
    <property type="entry name" value="Phage gp6-like head-tail connector protein"/>
    <property type="match status" value="1"/>
</dbReference>
<accession>A0AA44EZB3</accession>
<dbReference type="Pfam" id="PF05135">
    <property type="entry name" value="Phage_connect_1"/>
    <property type="match status" value="1"/>
</dbReference>
<dbReference type="Proteomes" id="UP000702952">
    <property type="component" value="Unassembled WGS sequence"/>
</dbReference>
<dbReference type="CDD" id="cd08054">
    <property type="entry name" value="gp6"/>
    <property type="match status" value="1"/>
</dbReference>
<dbReference type="EMBL" id="JAAMAY010000002">
    <property type="protein sequence ID" value="NTC26610.1"/>
    <property type="molecule type" value="Genomic_DNA"/>
</dbReference>
<evidence type="ECO:0008006" key="3">
    <source>
        <dbReference type="Google" id="ProtNLM"/>
    </source>
</evidence>
<dbReference type="RefSeq" id="WP_158007489.1">
    <property type="nucleotide sequence ID" value="NZ_CP123838.1"/>
</dbReference>
<proteinExistence type="predicted"/>
<evidence type="ECO:0000313" key="1">
    <source>
        <dbReference type="EMBL" id="NTC26610.1"/>
    </source>
</evidence>
<comment type="caution">
    <text evidence="1">The sequence shown here is derived from an EMBL/GenBank/DDBJ whole genome shotgun (WGS) entry which is preliminary data.</text>
</comment>
<evidence type="ECO:0000313" key="2">
    <source>
        <dbReference type="Proteomes" id="UP000702952"/>
    </source>
</evidence>
<dbReference type="InterPro" id="IPR021146">
    <property type="entry name" value="Phage_gp6-like_head-tail"/>
</dbReference>
<dbReference type="InterPro" id="IPR006450">
    <property type="entry name" value="Phage_HK97_gp6-like"/>
</dbReference>
<dbReference type="AlphaFoldDB" id="A0AA44EZB3"/>
<organism evidence="1 2">
    <name type="scientific">Agrobacterium tumefaciens</name>
    <dbReference type="NCBI Taxonomy" id="358"/>
    <lineage>
        <taxon>Bacteria</taxon>
        <taxon>Pseudomonadati</taxon>
        <taxon>Pseudomonadota</taxon>
        <taxon>Alphaproteobacteria</taxon>
        <taxon>Hyphomicrobiales</taxon>
        <taxon>Rhizobiaceae</taxon>
        <taxon>Rhizobium/Agrobacterium group</taxon>
        <taxon>Agrobacterium</taxon>
        <taxon>Agrobacterium tumefaciens complex</taxon>
    </lineage>
</organism>
<dbReference type="InterPro" id="IPR011738">
    <property type="entry name" value="Phage_CHP"/>
</dbReference>
<gene>
    <name evidence="1" type="ORF">G6M46_00375</name>
</gene>
<reference evidence="1" key="1">
    <citation type="journal article" date="2020" name="Science">
        <title>Unexpected conservation and global transmission of agrobacterial virulence plasmids.</title>
        <authorList>
            <person name="Weisberg A.J."/>
            <person name="Davis E.W. 2nd"/>
            <person name="Tabima J."/>
            <person name="Belcher M.S."/>
            <person name="Miller M."/>
            <person name="Kuo C.H."/>
            <person name="Loper J.E."/>
            <person name="Grunwald N.J."/>
            <person name="Putnam M.L."/>
            <person name="Chang J.H."/>
        </authorList>
    </citation>
    <scope>NUCLEOTIDE SEQUENCE</scope>
    <source>
        <strain evidence="1">17-1853-1a</strain>
    </source>
</reference>
<dbReference type="NCBIfam" id="TIGR02215">
    <property type="entry name" value="phage_chp_gp8"/>
    <property type="match status" value="1"/>
</dbReference>
<sequence length="182" mass="19846">MLPVSLEDVKKSLRIDSSDDDTTLVDLIQGAVDHYEGWTGILGICLVEQTWRQSFDRFARGFCLPLGPVIGAVSVSWRNAAGQISTVPAASYGLETSAGGQSQICFRNAFTQPSDLYERAAVTVEYKAGWPMVNEKPTVPKDICAAIIARVQIGYEQSANEAGSTLSVIENALISKWRRFSL</sequence>
<protein>
    <recommendedName>
        <fullName evidence="3">Phage gp6-like head-tail connector protein</fullName>
    </recommendedName>
</protein>
<dbReference type="NCBIfam" id="TIGR01560">
    <property type="entry name" value="put_DNA_pack"/>
    <property type="match status" value="1"/>
</dbReference>
<name>A0AA44EZB3_AGRTU</name>